<feature type="transmembrane region" description="Helical" evidence="7">
    <location>
        <begin position="236"/>
        <end position="254"/>
    </location>
</feature>
<keyword evidence="9" id="KW-1185">Reference proteome</keyword>
<evidence type="ECO:0000256" key="2">
    <source>
        <dbReference type="ARBA" id="ARBA00022448"/>
    </source>
</evidence>
<evidence type="ECO:0000313" key="8">
    <source>
        <dbReference type="EMBL" id="ROT39565.1"/>
    </source>
</evidence>
<dbReference type="GO" id="GO:0022857">
    <property type="term" value="F:transmembrane transporter activity"/>
    <property type="evidence" value="ECO:0007669"/>
    <property type="project" value="InterPro"/>
</dbReference>
<dbReference type="EMBL" id="ML119053">
    <property type="protein sequence ID" value="ROT39565.1"/>
    <property type="molecule type" value="Genomic_DNA"/>
</dbReference>
<gene>
    <name evidence="8" type="ORF">SODALDRAFT_132580</name>
</gene>
<keyword evidence="2" id="KW-0813">Transport</keyword>
<dbReference type="Pfam" id="PF07690">
    <property type="entry name" value="MFS_1"/>
    <property type="match status" value="1"/>
</dbReference>
<dbReference type="PANTHER" id="PTHR23504:SF15">
    <property type="entry name" value="MAJOR FACILITATOR SUPERFAMILY (MFS) PROFILE DOMAIN-CONTAINING PROTEIN"/>
    <property type="match status" value="1"/>
</dbReference>
<evidence type="ECO:0000256" key="3">
    <source>
        <dbReference type="ARBA" id="ARBA00022692"/>
    </source>
</evidence>
<evidence type="ECO:0000256" key="5">
    <source>
        <dbReference type="ARBA" id="ARBA00023136"/>
    </source>
</evidence>
<dbReference type="SUPFAM" id="SSF103473">
    <property type="entry name" value="MFS general substrate transporter"/>
    <property type="match status" value="1"/>
</dbReference>
<sequence length="387" mass="41390">MAIASRAFCGFFNGNAGVSRTSVGELAANNGIHQGRAFSIFGLCTAMGTLLGPLLGGFLCQPAEKYGLKGPGNLFVRYPYLLPCAIGACYNVVVVALCIPCMGETNIDTAGTKLSAEHAGPTDERTDDTGRTDERTDEETPLLAPQGDTSTLKAASSRTRSLVLLIAGHATIALHAIAFDEMYPAIAATRQPIGFGFSSSEIAKTLLFLSPVVLTVQFVVYPALSKRLTYATLWRISSILFLVVYMTFPLTLALPNKSYRQWCCLYLLLAIRVSAVVIGYTSVAILLTLSARPNQRGVTVSFAQAAISASRAVGPALAGALWSWGLSNGFKAPFDQHILVCPSHFFFLHKIRASLIVLQFFFQCLVATLQLMTSFGPAIGSSPEGPM</sequence>
<feature type="transmembrane region" description="Helical" evidence="7">
    <location>
        <begin position="206"/>
        <end position="224"/>
    </location>
</feature>
<feature type="compositionally biased region" description="Basic and acidic residues" evidence="6">
    <location>
        <begin position="120"/>
        <end position="134"/>
    </location>
</feature>
<dbReference type="OrthoDB" id="419616at2759"/>
<feature type="transmembrane region" description="Helical" evidence="7">
    <location>
        <begin position="266"/>
        <end position="289"/>
    </location>
</feature>
<keyword evidence="3 7" id="KW-0812">Transmembrane</keyword>
<comment type="subcellular location">
    <subcellularLocation>
        <location evidence="1">Membrane</location>
        <topology evidence="1">Multi-pass membrane protein</topology>
    </subcellularLocation>
</comment>
<dbReference type="Gene3D" id="1.20.1250.20">
    <property type="entry name" value="MFS general substrate transporter like domains"/>
    <property type="match status" value="1"/>
</dbReference>
<dbReference type="GeneID" id="39575194"/>
<evidence type="ECO:0000313" key="9">
    <source>
        <dbReference type="Proteomes" id="UP000272025"/>
    </source>
</evidence>
<feature type="transmembrane region" description="Helical" evidence="7">
    <location>
        <begin position="37"/>
        <end position="58"/>
    </location>
</feature>
<protein>
    <submittedName>
        <fullName evidence="8">MFS general substrate transporter</fullName>
    </submittedName>
</protein>
<keyword evidence="5 7" id="KW-0472">Membrane</keyword>
<dbReference type="RefSeq" id="XP_028467371.1">
    <property type="nucleotide sequence ID" value="XM_028606716.1"/>
</dbReference>
<evidence type="ECO:0000256" key="7">
    <source>
        <dbReference type="SAM" id="Phobius"/>
    </source>
</evidence>
<reference evidence="8 9" key="1">
    <citation type="journal article" date="2018" name="Mol. Ecol.">
        <title>The obligate alkalophilic soda-lake fungus Sodiomyces alkalinus has shifted to a protein diet.</title>
        <authorList>
            <person name="Grum-Grzhimaylo A.A."/>
            <person name="Falkoski D.L."/>
            <person name="van den Heuvel J."/>
            <person name="Valero-Jimenez C.A."/>
            <person name="Min B."/>
            <person name="Choi I.G."/>
            <person name="Lipzen A."/>
            <person name="Daum C.G."/>
            <person name="Aanen D.K."/>
            <person name="Tsang A."/>
            <person name="Henrissat B."/>
            <person name="Bilanenko E.N."/>
            <person name="de Vries R.P."/>
            <person name="van Kan J.A.L."/>
            <person name="Grigoriev I.V."/>
            <person name="Debets A.J.M."/>
        </authorList>
    </citation>
    <scope>NUCLEOTIDE SEQUENCE [LARGE SCALE GENOMIC DNA]</scope>
    <source>
        <strain evidence="8 9">F11</strain>
    </source>
</reference>
<dbReference type="Proteomes" id="UP000272025">
    <property type="component" value="Unassembled WGS sequence"/>
</dbReference>
<proteinExistence type="predicted"/>
<evidence type="ECO:0000256" key="1">
    <source>
        <dbReference type="ARBA" id="ARBA00004141"/>
    </source>
</evidence>
<feature type="region of interest" description="Disordered" evidence="6">
    <location>
        <begin position="112"/>
        <end position="148"/>
    </location>
</feature>
<dbReference type="AlphaFoldDB" id="A0A3N2PYY7"/>
<accession>A0A3N2PYY7</accession>
<dbReference type="InterPro" id="IPR011701">
    <property type="entry name" value="MFS"/>
</dbReference>
<dbReference type="InterPro" id="IPR036259">
    <property type="entry name" value="MFS_trans_sf"/>
</dbReference>
<evidence type="ECO:0000256" key="4">
    <source>
        <dbReference type="ARBA" id="ARBA00022989"/>
    </source>
</evidence>
<keyword evidence="4 7" id="KW-1133">Transmembrane helix</keyword>
<dbReference type="PANTHER" id="PTHR23504">
    <property type="entry name" value="MAJOR FACILITATOR SUPERFAMILY DOMAIN-CONTAINING PROTEIN 10"/>
    <property type="match status" value="1"/>
</dbReference>
<evidence type="ECO:0000256" key="6">
    <source>
        <dbReference type="SAM" id="MobiDB-lite"/>
    </source>
</evidence>
<feature type="transmembrane region" description="Helical" evidence="7">
    <location>
        <begin position="355"/>
        <end position="379"/>
    </location>
</feature>
<feature type="transmembrane region" description="Helical" evidence="7">
    <location>
        <begin position="162"/>
        <end position="186"/>
    </location>
</feature>
<organism evidence="8 9">
    <name type="scientific">Sodiomyces alkalinus (strain CBS 110278 / VKM F-3762 / F11)</name>
    <name type="common">Alkaliphilic filamentous fungus</name>
    <dbReference type="NCBI Taxonomy" id="1314773"/>
    <lineage>
        <taxon>Eukaryota</taxon>
        <taxon>Fungi</taxon>
        <taxon>Dikarya</taxon>
        <taxon>Ascomycota</taxon>
        <taxon>Pezizomycotina</taxon>
        <taxon>Sordariomycetes</taxon>
        <taxon>Hypocreomycetidae</taxon>
        <taxon>Glomerellales</taxon>
        <taxon>Plectosphaerellaceae</taxon>
        <taxon>Sodiomyces</taxon>
    </lineage>
</organism>
<name>A0A3N2PYY7_SODAK</name>
<dbReference type="GO" id="GO:0016020">
    <property type="term" value="C:membrane"/>
    <property type="evidence" value="ECO:0007669"/>
    <property type="project" value="UniProtKB-SubCell"/>
</dbReference>
<feature type="transmembrane region" description="Helical" evidence="7">
    <location>
        <begin position="78"/>
        <end position="99"/>
    </location>
</feature>